<dbReference type="Gene3D" id="2.40.37.10">
    <property type="entry name" value="Lyase, Ornithine Decarboxylase, Chain A, domain 1"/>
    <property type="match status" value="1"/>
</dbReference>
<evidence type="ECO:0000256" key="10">
    <source>
        <dbReference type="ARBA" id="ARBA00047389"/>
    </source>
</evidence>
<evidence type="ECO:0000256" key="7">
    <source>
        <dbReference type="ARBA" id="ARBA00023239"/>
    </source>
</evidence>
<dbReference type="GO" id="GO:0045312">
    <property type="term" value="P:nor-spermidine biosynthetic process"/>
    <property type="evidence" value="ECO:0007669"/>
    <property type="project" value="InterPro"/>
</dbReference>
<dbReference type="SUPFAM" id="SSF51419">
    <property type="entry name" value="PLP-binding barrel"/>
    <property type="match status" value="1"/>
</dbReference>
<protein>
    <recommendedName>
        <fullName evidence="3">Carboxynorspermidine/carboxyspermidine decarboxylase</fullName>
        <ecNumber evidence="2">4.1.1.96</ecNumber>
    </recommendedName>
</protein>
<accession>A0AAT9FKF7</accession>
<sequence length="386" mass="42979">MSKDILTICARPSIPTPCHLLHRGLLANNLKILADVQERSSGNIILALKGFATHSTFPQIAKVLKGTTASSINEAKLGIEEFGGEIHTYCVAYKGSEVRWLSTRANHITFNSLSQWQRFQSIVTAEENKASYGLRINPEYSEVETEIYNPCRPGTRFGITADVLNEADLTGIEGLHFHSMCEQGADTLERTLEHVEKKFGRHLLNMKWLNMGGGHHITRPDYDTDLLVQLIKHMRNTYELEVYLEPGEAVALNTGFLVSTVLDRFNSNGHEVAILDTSASAHMPDVLEMPYRPEIIGAGEAGEKPHTITLGGLTCLAGDIIGDYSFDEDLKVGDRLVFTDMAHYSMVKNTTFNGVNLPSIANYDPASNRIDLVKEFTYESYRDRLS</sequence>
<comment type="catalytic activity">
    <reaction evidence="9">
        <text>carboxyspermidine + H(+) = spermidine + CO2</text>
        <dbReference type="Rhea" id="RHEA:34095"/>
        <dbReference type="ChEBI" id="CHEBI:15378"/>
        <dbReference type="ChEBI" id="CHEBI:16526"/>
        <dbReference type="ChEBI" id="CHEBI:57834"/>
        <dbReference type="ChEBI" id="CHEBI:65072"/>
        <dbReference type="EC" id="4.1.1.96"/>
    </reaction>
</comment>
<proteinExistence type="inferred from homology"/>
<dbReference type="GO" id="GO:0008295">
    <property type="term" value="P:spermidine biosynthetic process"/>
    <property type="evidence" value="ECO:0007669"/>
    <property type="project" value="UniProtKB-KW"/>
</dbReference>
<dbReference type="InterPro" id="IPR022643">
    <property type="entry name" value="De-COase2_C"/>
</dbReference>
<keyword evidence="5" id="KW-0663">Pyridoxal phosphate</keyword>
<dbReference type="InterPro" id="IPR009006">
    <property type="entry name" value="Ala_racemase/Decarboxylase_C"/>
</dbReference>
<dbReference type="InterPro" id="IPR005730">
    <property type="entry name" value="Nsp_de-COase"/>
</dbReference>
<evidence type="ECO:0000256" key="4">
    <source>
        <dbReference type="ARBA" id="ARBA00022793"/>
    </source>
</evidence>
<dbReference type="EC" id="4.1.1.96" evidence="2"/>
<evidence type="ECO:0000256" key="9">
    <source>
        <dbReference type="ARBA" id="ARBA00047351"/>
    </source>
</evidence>
<dbReference type="Pfam" id="PF00278">
    <property type="entry name" value="Orn_DAP_Arg_deC"/>
    <property type="match status" value="1"/>
</dbReference>
<dbReference type="InterPro" id="IPR029066">
    <property type="entry name" value="PLP-binding_barrel"/>
</dbReference>
<evidence type="ECO:0000256" key="6">
    <source>
        <dbReference type="ARBA" id="ARBA00023066"/>
    </source>
</evidence>
<dbReference type="GO" id="GO:0008836">
    <property type="term" value="F:diaminopimelate decarboxylase activity"/>
    <property type="evidence" value="ECO:0007669"/>
    <property type="project" value="TreeGrafter"/>
</dbReference>
<evidence type="ECO:0000256" key="2">
    <source>
        <dbReference type="ARBA" id="ARBA00012259"/>
    </source>
</evidence>
<dbReference type="SUPFAM" id="SSF50621">
    <property type="entry name" value="Alanine racemase C-terminal domain-like"/>
    <property type="match status" value="1"/>
</dbReference>
<dbReference type="PANTHER" id="PTHR43727">
    <property type="entry name" value="DIAMINOPIMELATE DECARBOXYLASE"/>
    <property type="match status" value="1"/>
</dbReference>
<comment type="cofactor">
    <cofactor evidence="1">
        <name>pyridoxal 5'-phosphate</name>
        <dbReference type="ChEBI" id="CHEBI:597326"/>
    </cofactor>
</comment>
<dbReference type="KEGG" id="osu:NT6N_14900"/>
<feature type="binding site" evidence="11">
    <location>
        <position position="248"/>
    </location>
    <ligand>
        <name>substrate</name>
    </ligand>
</feature>
<evidence type="ECO:0000256" key="5">
    <source>
        <dbReference type="ARBA" id="ARBA00022898"/>
    </source>
</evidence>
<keyword evidence="4" id="KW-0210">Decarboxylase</keyword>
<evidence type="ECO:0000256" key="1">
    <source>
        <dbReference type="ARBA" id="ARBA00001933"/>
    </source>
</evidence>
<comment type="similarity">
    <text evidence="8">Belongs to the Orn/Lys/Arg decarboxylase class-II family. NspC subfamily.</text>
</comment>
<keyword evidence="6" id="KW-0745">Spermidine biosynthesis</keyword>
<dbReference type="PIRSF" id="PIRSF038941">
    <property type="entry name" value="NspC"/>
    <property type="match status" value="1"/>
</dbReference>
<name>A0AAT9FKF7_9BACT</name>
<organism evidence="13">
    <name type="scientific">Oceaniferula spumae</name>
    <dbReference type="NCBI Taxonomy" id="2979115"/>
    <lineage>
        <taxon>Bacteria</taxon>
        <taxon>Pseudomonadati</taxon>
        <taxon>Verrucomicrobiota</taxon>
        <taxon>Verrucomicrobiia</taxon>
        <taxon>Verrucomicrobiales</taxon>
        <taxon>Verrucomicrobiaceae</taxon>
        <taxon>Oceaniferula</taxon>
    </lineage>
</organism>
<dbReference type="GO" id="GO:0009089">
    <property type="term" value="P:lysine biosynthetic process via diaminopimelate"/>
    <property type="evidence" value="ECO:0007669"/>
    <property type="project" value="TreeGrafter"/>
</dbReference>
<dbReference type="NCBIfam" id="TIGR01047">
    <property type="entry name" value="nspC"/>
    <property type="match status" value="1"/>
</dbReference>
<dbReference type="AlphaFoldDB" id="A0AAT9FKF7"/>
<reference evidence="13" key="1">
    <citation type="submission" date="2024-07" db="EMBL/GenBank/DDBJ databases">
        <title>Complete genome sequence of Verrucomicrobiaceae bacterium NT6N.</title>
        <authorList>
            <person name="Huang C."/>
            <person name="Takami H."/>
            <person name="Hamasaki K."/>
        </authorList>
    </citation>
    <scope>NUCLEOTIDE SEQUENCE</scope>
    <source>
        <strain evidence="13">NT6N</strain>
    </source>
</reference>
<evidence type="ECO:0000256" key="11">
    <source>
        <dbReference type="PIRSR" id="PIRSR038941-1"/>
    </source>
</evidence>
<evidence type="ECO:0000256" key="8">
    <source>
        <dbReference type="ARBA" id="ARBA00025802"/>
    </source>
</evidence>
<gene>
    <name evidence="13" type="ORF">NT6N_14900</name>
</gene>
<feature type="domain" description="Orn/DAP/Arg decarboxylase 2 C-terminal" evidence="12">
    <location>
        <begin position="219"/>
        <end position="341"/>
    </location>
</feature>
<comment type="catalytic activity">
    <reaction evidence="10">
        <text>carboxynorspermidine + H(+) = norspermidine + CO2</text>
        <dbReference type="Rhea" id="RHEA:34099"/>
        <dbReference type="ChEBI" id="CHEBI:15378"/>
        <dbReference type="ChEBI" id="CHEBI:16526"/>
        <dbReference type="ChEBI" id="CHEBI:57920"/>
        <dbReference type="ChEBI" id="CHEBI:65070"/>
        <dbReference type="EC" id="4.1.1.96"/>
    </reaction>
</comment>
<dbReference type="PANTHER" id="PTHR43727:SF1">
    <property type="entry name" value="CARBOXYNORSPERMIDINE_CARBOXYSPERMIDINE DECARBOXYLASE"/>
    <property type="match status" value="1"/>
</dbReference>
<dbReference type="EMBL" id="AP026866">
    <property type="protein sequence ID" value="BDS06450.1"/>
    <property type="molecule type" value="Genomic_DNA"/>
</dbReference>
<evidence type="ECO:0000313" key="13">
    <source>
        <dbReference type="EMBL" id="BDS06450.1"/>
    </source>
</evidence>
<evidence type="ECO:0000259" key="12">
    <source>
        <dbReference type="Pfam" id="PF00278"/>
    </source>
</evidence>
<dbReference type="FunFam" id="3.20.20.10:FF:000012">
    <property type="entry name" value="Carboxynorspermidine/carboxyspermidine decarboxylase"/>
    <property type="match status" value="1"/>
</dbReference>
<dbReference type="CDD" id="cd06829">
    <property type="entry name" value="PLPDE_III_CANSDC"/>
    <property type="match status" value="1"/>
</dbReference>
<evidence type="ECO:0000256" key="3">
    <source>
        <dbReference type="ARBA" id="ARBA00013633"/>
    </source>
</evidence>
<dbReference type="Gene3D" id="3.20.20.10">
    <property type="entry name" value="Alanine racemase"/>
    <property type="match status" value="1"/>
</dbReference>
<feature type="binding site" evidence="11">
    <location>
        <position position="285"/>
    </location>
    <ligand>
        <name>substrate</name>
    </ligand>
</feature>
<keyword evidence="7" id="KW-0456">Lyase</keyword>